<sequence>MATGATASGSRGWQERQSPRIHGVDDARVGSDYRGTVAEYIPHAAEAVVGSCEWQLEHAGRWSSRACGKGR</sequence>
<protein>
    <submittedName>
        <fullName evidence="2">Uncharacterized protein</fullName>
    </submittedName>
</protein>
<dbReference type="EMBL" id="SPHZ02000007">
    <property type="protein sequence ID" value="KAF0909228.1"/>
    <property type="molecule type" value="Genomic_DNA"/>
</dbReference>
<organism evidence="2 3">
    <name type="scientific">Oryza meyeriana var. granulata</name>
    <dbReference type="NCBI Taxonomy" id="110450"/>
    <lineage>
        <taxon>Eukaryota</taxon>
        <taxon>Viridiplantae</taxon>
        <taxon>Streptophyta</taxon>
        <taxon>Embryophyta</taxon>
        <taxon>Tracheophyta</taxon>
        <taxon>Spermatophyta</taxon>
        <taxon>Magnoliopsida</taxon>
        <taxon>Liliopsida</taxon>
        <taxon>Poales</taxon>
        <taxon>Poaceae</taxon>
        <taxon>BOP clade</taxon>
        <taxon>Oryzoideae</taxon>
        <taxon>Oryzeae</taxon>
        <taxon>Oryzinae</taxon>
        <taxon>Oryza</taxon>
        <taxon>Oryza meyeriana</taxon>
    </lineage>
</organism>
<accession>A0A6G1D926</accession>
<evidence type="ECO:0000313" key="2">
    <source>
        <dbReference type="EMBL" id="KAF0909228.1"/>
    </source>
</evidence>
<name>A0A6G1D926_9ORYZ</name>
<dbReference type="AlphaFoldDB" id="A0A6G1D926"/>
<reference evidence="2 3" key="1">
    <citation type="submission" date="2019-11" db="EMBL/GenBank/DDBJ databases">
        <title>Whole genome sequence of Oryza granulata.</title>
        <authorList>
            <person name="Li W."/>
        </authorList>
    </citation>
    <scope>NUCLEOTIDE SEQUENCE [LARGE SCALE GENOMIC DNA]</scope>
    <source>
        <strain evidence="3">cv. Menghai</strain>
        <tissue evidence="2">Leaf</tissue>
    </source>
</reference>
<feature type="compositionally biased region" description="Polar residues" evidence="1">
    <location>
        <begin position="1"/>
        <end position="11"/>
    </location>
</feature>
<feature type="compositionally biased region" description="Basic and acidic residues" evidence="1">
    <location>
        <begin position="13"/>
        <end position="27"/>
    </location>
</feature>
<evidence type="ECO:0000256" key="1">
    <source>
        <dbReference type="SAM" id="MobiDB-lite"/>
    </source>
</evidence>
<proteinExistence type="predicted"/>
<comment type="caution">
    <text evidence="2">The sequence shown here is derived from an EMBL/GenBank/DDBJ whole genome shotgun (WGS) entry which is preliminary data.</text>
</comment>
<evidence type="ECO:0000313" key="3">
    <source>
        <dbReference type="Proteomes" id="UP000479710"/>
    </source>
</evidence>
<dbReference type="Proteomes" id="UP000479710">
    <property type="component" value="Unassembled WGS sequence"/>
</dbReference>
<keyword evidence="3" id="KW-1185">Reference proteome</keyword>
<feature type="region of interest" description="Disordered" evidence="1">
    <location>
        <begin position="1"/>
        <end position="27"/>
    </location>
</feature>
<gene>
    <name evidence="2" type="ORF">E2562_032626</name>
</gene>